<keyword evidence="1" id="KW-0812">Transmembrane</keyword>
<feature type="transmembrane region" description="Helical" evidence="1">
    <location>
        <begin position="39"/>
        <end position="59"/>
    </location>
</feature>
<organism evidence="2 3">
    <name type="scientific">Spongiactinospora gelatinilytica</name>
    <dbReference type="NCBI Taxonomy" id="2666298"/>
    <lineage>
        <taxon>Bacteria</taxon>
        <taxon>Bacillati</taxon>
        <taxon>Actinomycetota</taxon>
        <taxon>Actinomycetes</taxon>
        <taxon>Streptosporangiales</taxon>
        <taxon>Streptosporangiaceae</taxon>
        <taxon>Spongiactinospora</taxon>
    </lineage>
</organism>
<accession>A0A2W2FH28</accession>
<keyword evidence="1" id="KW-1133">Transmembrane helix</keyword>
<sequence>MGSAMSPRSLALLAASLCTAGLAALVYFHDSDLVLVREYLNHPFALGVLACLLLAGAAIELRWLWLRVLIGTLAGLGLAGALLMGWVFQTFGGIEEAGYLDGPGPYGIRLQESMAGLGPDMVTWLSLRKENGLLSREWDLGCFNDDVPEDTFDSVKWTGPNTLEIRVSDGRTFPIPCLLYKS</sequence>
<name>A0A2W2FH28_9ACTN</name>
<keyword evidence="1" id="KW-0472">Membrane</keyword>
<evidence type="ECO:0000256" key="1">
    <source>
        <dbReference type="SAM" id="Phobius"/>
    </source>
</evidence>
<evidence type="ECO:0000313" key="3">
    <source>
        <dbReference type="Proteomes" id="UP000248544"/>
    </source>
</evidence>
<dbReference type="AlphaFoldDB" id="A0A2W2FH28"/>
<feature type="non-terminal residue" evidence="2">
    <location>
        <position position="182"/>
    </location>
</feature>
<comment type="caution">
    <text evidence="2">The sequence shown here is derived from an EMBL/GenBank/DDBJ whole genome shotgun (WGS) entry which is preliminary data.</text>
</comment>
<dbReference type="EMBL" id="POUA01000380">
    <property type="protein sequence ID" value="PZG29309.1"/>
    <property type="molecule type" value="Genomic_DNA"/>
</dbReference>
<dbReference type="Proteomes" id="UP000248544">
    <property type="component" value="Unassembled WGS sequence"/>
</dbReference>
<feature type="transmembrane region" description="Helical" evidence="1">
    <location>
        <begin position="66"/>
        <end position="88"/>
    </location>
</feature>
<evidence type="ECO:0000313" key="2">
    <source>
        <dbReference type="EMBL" id="PZG29309.1"/>
    </source>
</evidence>
<keyword evidence="3" id="KW-1185">Reference proteome</keyword>
<reference evidence="2 3" key="1">
    <citation type="submission" date="2018-01" db="EMBL/GenBank/DDBJ databases">
        <title>Draft genome sequence of Sphaerisporangium sp. 7K107.</title>
        <authorList>
            <person name="Sahin N."/>
            <person name="Saygin H."/>
            <person name="Ay H."/>
        </authorList>
    </citation>
    <scope>NUCLEOTIDE SEQUENCE [LARGE SCALE GENOMIC DNA]</scope>
    <source>
        <strain evidence="2 3">7K107</strain>
    </source>
</reference>
<gene>
    <name evidence="2" type="ORF">C1I98_32190</name>
</gene>
<proteinExistence type="predicted"/>
<protein>
    <submittedName>
        <fullName evidence="2">Uncharacterized protein</fullName>
    </submittedName>
</protein>